<name>A0A1X0N3W5_9PSED</name>
<protein>
    <submittedName>
        <fullName evidence="2">Amidase</fullName>
    </submittedName>
</protein>
<dbReference type="STRING" id="1958950.BZK31_15955"/>
<comment type="caution">
    <text evidence="2">The sequence shown here is derived from an EMBL/GenBank/DDBJ whole genome shotgun (WGS) entry which is preliminary data.</text>
</comment>
<dbReference type="InterPro" id="IPR000120">
    <property type="entry name" value="Amidase"/>
</dbReference>
<dbReference type="InterPro" id="IPR036928">
    <property type="entry name" value="AS_sf"/>
</dbReference>
<accession>A0A1X0N3W5</accession>
<evidence type="ECO:0000259" key="1">
    <source>
        <dbReference type="Pfam" id="PF01425"/>
    </source>
</evidence>
<gene>
    <name evidence="2" type="ORF">BZK31_15955</name>
</gene>
<dbReference type="Pfam" id="PF01425">
    <property type="entry name" value="Amidase"/>
    <property type="match status" value="1"/>
</dbReference>
<dbReference type="Proteomes" id="UP000192815">
    <property type="component" value="Unassembled WGS sequence"/>
</dbReference>
<reference evidence="3" key="1">
    <citation type="submission" date="2017-02" db="EMBL/GenBank/DDBJ databases">
        <title>Pseudomonas floridae sp. nov., a novel pathogenic bacterial species isolated from tomato.</title>
        <authorList>
            <person name="Timilsina S."/>
            <person name="Vallad G.E."/>
            <person name="Jones J.B."/>
        </authorList>
    </citation>
    <scope>NUCLEOTIDE SEQUENCE [LARGE SCALE GENOMIC DNA]</scope>
    <source>
        <strain evidence="3">GEV388</strain>
    </source>
</reference>
<evidence type="ECO:0000313" key="2">
    <source>
        <dbReference type="EMBL" id="ORC58209.1"/>
    </source>
</evidence>
<dbReference type="RefSeq" id="WP_083183918.1">
    <property type="nucleotide sequence ID" value="NZ_CBCRZR010000010.1"/>
</dbReference>
<dbReference type="OrthoDB" id="8872210at2"/>
<dbReference type="InterPro" id="IPR020556">
    <property type="entry name" value="Amidase_CS"/>
</dbReference>
<dbReference type="Gene3D" id="3.90.1300.10">
    <property type="entry name" value="Amidase signature (AS) domain"/>
    <property type="match status" value="1"/>
</dbReference>
<keyword evidence="3" id="KW-1185">Reference proteome</keyword>
<dbReference type="InterPro" id="IPR023631">
    <property type="entry name" value="Amidase_dom"/>
</dbReference>
<proteinExistence type="predicted"/>
<dbReference type="GO" id="GO:0003824">
    <property type="term" value="F:catalytic activity"/>
    <property type="evidence" value="ECO:0007669"/>
    <property type="project" value="InterPro"/>
</dbReference>
<sequence>MHEKLTLESLCSALSSGDISAAEVREQALMVESQVAGLNCFIRDGDAGQHFGKADVALKGSPLWGVPISFKDAICVAGLPVTAGTPALSGFMARHDAAIVRELKALGAVVAGKNNMHELSFGVTSVNPHWGTVGNPAVPGYCAGGSSGGSAAAVASGIVPVSVGTDTGGSVRIPAAFCGIAGFRPSTGRWSCEGVIPVSHTKDSVGLLTASAADAAYLYGLMAGSQKPLFERADRRCRIGLPASMWLGLAEQVEKHCMAAITRLQHAGFECVAIDDAQIDALNRTLTFTVPLYEFFTDFPRTLFSLGWEDSISSIFDKIRDTSVSDIINTHSQGGLITPADYSSAMYNFIRLRSTVETVFKRHAVDLLAYPTVPCAVPHLNDADHPELFSQVIRNTDLASNAGMPSITLPVAPKGMLPVGLSLDSPRGTDTFLLSKAAAIEDVLKG</sequence>
<evidence type="ECO:0000313" key="3">
    <source>
        <dbReference type="Proteomes" id="UP000192815"/>
    </source>
</evidence>
<dbReference type="PANTHER" id="PTHR11895">
    <property type="entry name" value="TRANSAMIDASE"/>
    <property type="match status" value="1"/>
</dbReference>
<dbReference type="SUPFAM" id="SSF75304">
    <property type="entry name" value="Amidase signature (AS) enzymes"/>
    <property type="match status" value="1"/>
</dbReference>
<organism evidence="2 3">
    <name type="scientific">Pseudomonas floridensis</name>
    <dbReference type="NCBI Taxonomy" id="1958950"/>
    <lineage>
        <taxon>Bacteria</taxon>
        <taxon>Pseudomonadati</taxon>
        <taxon>Pseudomonadota</taxon>
        <taxon>Gammaproteobacteria</taxon>
        <taxon>Pseudomonadales</taxon>
        <taxon>Pseudomonadaceae</taxon>
        <taxon>Pseudomonas</taxon>
    </lineage>
</organism>
<dbReference type="EMBL" id="MUIO01000064">
    <property type="protein sequence ID" value="ORC58209.1"/>
    <property type="molecule type" value="Genomic_DNA"/>
</dbReference>
<feature type="domain" description="Amidase" evidence="1">
    <location>
        <begin position="54"/>
        <end position="434"/>
    </location>
</feature>
<dbReference type="AlphaFoldDB" id="A0A1X0N3W5"/>
<dbReference type="PROSITE" id="PS00571">
    <property type="entry name" value="AMIDASES"/>
    <property type="match status" value="1"/>
</dbReference>
<dbReference type="PANTHER" id="PTHR11895:SF151">
    <property type="entry name" value="GLUTAMYL-TRNA(GLN) AMIDOTRANSFERASE SUBUNIT A"/>
    <property type="match status" value="1"/>
</dbReference>